<dbReference type="InterPro" id="IPR036388">
    <property type="entry name" value="WH-like_DNA-bd_sf"/>
</dbReference>
<dbReference type="Gene3D" id="1.10.10.10">
    <property type="entry name" value="Winged helix-like DNA-binding domain superfamily/Winged helix DNA-binding domain"/>
    <property type="match status" value="1"/>
</dbReference>
<dbReference type="CDD" id="cd00090">
    <property type="entry name" value="HTH_ARSR"/>
    <property type="match status" value="1"/>
</dbReference>
<sequence>MDTNSGPDGVWISVAQLAQQKGVSRQSLSERIDRLEREGRLITRRDGRKRLVELATYDRIVGQIGDGAREIGAETKRQGAAPQSINGTLRDAQADRAHYEAKLKALDFAERTGQLVPLRGDHGIETALMKVSELVVRDLGAPLNWVSELLEAAREGEPALRRLLRRKIREQRELIAGRLAALAGEAEQAEKTGIQIDIDFEDEA</sequence>
<protein>
    <submittedName>
        <fullName evidence="2">Winged helix-turn-helix domain-containing protein</fullName>
    </submittedName>
</protein>
<keyword evidence="1" id="KW-0175">Coiled coil</keyword>
<dbReference type="EMBL" id="JBHTNF010000005">
    <property type="protein sequence ID" value="MFD1328283.1"/>
    <property type="molecule type" value="Genomic_DNA"/>
</dbReference>
<keyword evidence="3" id="KW-1185">Reference proteome</keyword>
<reference evidence="3" key="1">
    <citation type="journal article" date="2019" name="Int. J. Syst. Evol. Microbiol.">
        <title>The Global Catalogue of Microorganisms (GCM) 10K type strain sequencing project: providing services to taxonomists for standard genome sequencing and annotation.</title>
        <authorList>
            <consortium name="The Broad Institute Genomics Platform"/>
            <consortium name="The Broad Institute Genome Sequencing Center for Infectious Disease"/>
            <person name="Wu L."/>
            <person name="Ma J."/>
        </authorList>
    </citation>
    <scope>NUCLEOTIDE SEQUENCE [LARGE SCALE GENOMIC DNA]</scope>
    <source>
        <strain evidence="3">CCUG 55609</strain>
    </source>
</reference>
<gene>
    <name evidence="2" type="ORF">ACFQ33_10310</name>
</gene>
<evidence type="ECO:0000313" key="2">
    <source>
        <dbReference type="EMBL" id="MFD1328283.1"/>
    </source>
</evidence>
<dbReference type="RefSeq" id="WP_374838460.1">
    <property type="nucleotide sequence ID" value="NZ_JBHEEW010000007.1"/>
</dbReference>
<name>A0ABW3YWJ2_MYCRA</name>
<accession>A0ABW3YWJ2</accession>
<evidence type="ECO:0000256" key="1">
    <source>
        <dbReference type="SAM" id="Coils"/>
    </source>
</evidence>
<evidence type="ECO:0000313" key="3">
    <source>
        <dbReference type="Proteomes" id="UP001597173"/>
    </source>
</evidence>
<dbReference type="InterPro" id="IPR036390">
    <property type="entry name" value="WH_DNA-bd_sf"/>
</dbReference>
<organism evidence="2 3">
    <name type="scientific">Mycoplana ramosa</name>
    <name type="common">Mycoplana bullata</name>
    <dbReference type="NCBI Taxonomy" id="40837"/>
    <lineage>
        <taxon>Bacteria</taxon>
        <taxon>Pseudomonadati</taxon>
        <taxon>Pseudomonadota</taxon>
        <taxon>Alphaproteobacteria</taxon>
        <taxon>Hyphomicrobiales</taxon>
        <taxon>Rhizobiaceae</taxon>
        <taxon>Mycoplana</taxon>
    </lineage>
</organism>
<feature type="coiled-coil region" evidence="1">
    <location>
        <begin position="18"/>
        <end position="45"/>
    </location>
</feature>
<dbReference type="SUPFAM" id="SSF46785">
    <property type="entry name" value="Winged helix' DNA-binding domain"/>
    <property type="match status" value="1"/>
</dbReference>
<dbReference type="InterPro" id="IPR011991">
    <property type="entry name" value="ArsR-like_HTH"/>
</dbReference>
<proteinExistence type="predicted"/>
<dbReference type="Proteomes" id="UP001597173">
    <property type="component" value="Unassembled WGS sequence"/>
</dbReference>
<comment type="caution">
    <text evidence="2">The sequence shown here is derived from an EMBL/GenBank/DDBJ whole genome shotgun (WGS) entry which is preliminary data.</text>
</comment>